<evidence type="ECO:0000256" key="1">
    <source>
        <dbReference type="ARBA" id="ARBA00006271"/>
    </source>
</evidence>
<feature type="domain" description="DNA mismatch repair proteins mutS family" evidence="11">
    <location>
        <begin position="694"/>
        <end position="710"/>
    </location>
</feature>
<feature type="binding site" evidence="9">
    <location>
        <begin position="620"/>
        <end position="627"/>
    </location>
    <ligand>
        <name>ATP</name>
        <dbReference type="ChEBI" id="CHEBI:30616"/>
    </ligand>
</feature>
<dbReference type="SUPFAM" id="SSF55271">
    <property type="entry name" value="DNA repair protein MutS, domain I"/>
    <property type="match status" value="1"/>
</dbReference>
<dbReference type="RefSeq" id="WP_214174957.1">
    <property type="nucleotide sequence ID" value="NZ_JAHCVK010000002.1"/>
</dbReference>
<comment type="caution">
    <text evidence="12">The sequence shown here is derived from an EMBL/GenBank/DDBJ whole genome shotgun (WGS) entry which is preliminary data.</text>
</comment>
<comment type="function">
    <text evidence="8 9">This protein is involved in the repair of mismatches in DNA. It is possible that it carries out the mismatch recognition step. This protein has a weak ATPase activity.</text>
</comment>
<dbReference type="Pfam" id="PF00488">
    <property type="entry name" value="MutS_V"/>
    <property type="match status" value="1"/>
</dbReference>
<evidence type="ECO:0000256" key="5">
    <source>
        <dbReference type="ARBA" id="ARBA00022840"/>
    </source>
</evidence>
<evidence type="ECO:0000256" key="7">
    <source>
        <dbReference type="ARBA" id="ARBA00023204"/>
    </source>
</evidence>
<name>A0ABS5SC80_9BACT</name>
<dbReference type="Pfam" id="PF05188">
    <property type="entry name" value="MutS_II"/>
    <property type="match status" value="1"/>
</dbReference>
<evidence type="ECO:0000256" key="4">
    <source>
        <dbReference type="ARBA" id="ARBA00022763"/>
    </source>
</evidence>
<dbReference type="InterPro" id="IPR000432">
    <property type="entry name" value="DNA_mismatch_repair_MutS_C"/>
</dbReference>
<dbReference type="Gene3D" id="1.10.1420.10">
    <property type="match status" value="2"/>
</dbReference>
<dbReference type="PROSITE" id="PS00486">
    <property type="entry name" value="DNA_MISMATCH_REPAIR_2"/>
    <property type="match status" value="1"/>
</dbReference>
<dbReference type="Gene3D" id="3.40.1170.10">
    <property type="entry name" value="DNA repair protein MutS, domain I"/>
    <property type="match status" value="1"/>
</dbReference>
<keyword evidence="13" id="KW-1185">Reference proteome</keyword>
<dbReference type="InterPro" id="IPR007861">
    <property type="entry name" value="DNA_mismatch_repair_MutS_clamp"/>
</dbReference>
<evidence type="ECO:0000256" key="2">
    <source>
        <dbReference type="ARBA" id="ARBA00021982"/>
    </source>
</evidence>
<keyword evidence="3 9" id="KW-0547">Nucleotide-binding</keyword>
<dbReference type="PIRSF" id="PIRSF037677">
    <property type="entry name" value="DNA_mis_repair_Msh6"/>
    <property type="match status" value="1"/>
</dbReference>
<dbReference type="Pfam" id="PF05190">
    <property type="entry name" value="MutS_IV"/>
    <property type="match status" value="1"/>
</dbReference>
<evidence type="ECO:0000256" key="6">
    <source>
        <dbReference type="ARBA" id="ARBA00023125"/>
    </source>
</evidence>
<dbReference type="PANTHER" id="PTHR11361">
    <property type="entry name" value="DNA MISMATCH REPAIR PROTEIN MUTS FAMILY MEMBER"/>
    <property type="match status" value="1"/>
</dbReference>
<dbReference type="HAMAP" id="MF_00096">
    <property type="entry name" value="MutS"/>
    <property type="match status" value="1"/>
</dbReference>
<keyword evidence="6 9" id="KW-0238">DNA-binding</keyword>
<dbReference type="InterPro" id="IPR036187">
    <property type="entry name" value="DNA_mismatch_repair_MutS_sf"/>
</dbReference>
<dbReference type="InterPro" id="IPR007695">
    <property type="entry name" value="DNA_mismatch_repair_MutS-lik_N"/>
</dbReference>
<dbReference type="SUPFAM" id="SSF53150">
    <property type="entry name" value="DNA repair protein MutS, domain II"/>
    <property type="match status" value="1"/>
</dbReference>
<dbReference type="Pfam" id="PF01624">
    <property type="entry name" value="MutS_I"/>
    <property type="match status" value="1"/>
</dbReference>
<dbReference type="NCBIfam" id="NF003810">
    <property type="entry name" value="PRK05399.1"/>
    <property type="match status" value="1"/>
</dbReference>
<dbReference type="InterPro" id="IPR007860">
    <property type="entry name" value="DNA_mmatch_repair_MutS_con_dom"/>
</dbReference>
<evidence type="ECO:0000313" key="13">
    <source>
        <dbReference type="Proteomes" id="UP000756860"/>
    </source>
</evidence>
<dbReference type="InterPro" id="IPR016151">
    <property type="entry name" value="DNA_mismatch_repair_MutS_N"/>
</dbReference>
<dbReference type="InterPro" id="IPR017261">
    <property type="entry name" value="DNA_mismatch_repair_MutS/MSH"/>
</dbReference>
<evidence type="ECO:0000256" key="9">
    <source>
        <dbReference type="HAMAP-Rule" id="MF_00096"/>
    </source>
</evidence>
<keyword evidence="5 9" id="KW-0067">ATP-binding</keyword>
<dbReference type="EMBL" id="JAHCVK010000002">
    <property type="protein sequence ID" value="MBT0652969.1"/>
    <property type="molecule type" value="Genomic_DNA"/>
</dbReference>
<dbReference type="NCBIfam" id="TIGR01070">
    <property type="entry name" value="mutS1"/>
    <property type="match status" value="1"/>
</dbReference>
<dbReference type="SMART" id="SM00534">
    <property type="entry name" value="MUTSac"/>
    <property type="match status" value="1"/>
</dbReference>
<reference evidence="12 13" key="1">
    <citation type="submission" date="2021-05" db="EMBL/GenBank/DDBJ databases">
        <title>The draft genome of Geobacter luticola JCM 17780.</title>
        <authorList>
            <person name="Xu Z."/>
            <person name="Masuda Y."/>
            <person name="Itoh H."/>
            <person name="Senoo K."/>
        </authorList>
    </citation>
    <scope>NUCLEOTIDE SEQUENCE [LARGE SCALE GENOMIC DNA]</scope>
    <source>
        <strain evidence="12 13">JCM 17780</strain>
    </source>
</reference>
<dbReference type="CDD" id="cd03284">
    <property type="entry name" value="ABC_MutS1"/>
    <property type="match status" value="1"/>
</dbReference>
<evidence type="ECO:0000256" key="3">
    <source>
        <dbReference type="ARBA" id="ARBA00022741"/>
    </source>
</evidence>
<dbReference type="PANTHER" id="PTHR11361:SF34">
    <property type="entry name" value="DNA MISMATCH REPAIR PROTEIN MSH1, MITOCHONDRIAL"/>
    <property type="match status" value="1"/>
</dbReference>
<dbReference type="InterPro" id="IPR045076">
    <property type="entry name" value="MutS"/>
</dbReference>
<sequence>MSELTPMMRQYLEIKADHPDSILFFRLGDFYEMFLDDAVKASRILDITLTSRNKNSDGADVPLCGVPYHSANPYIAKLIEAGEKVAICEQVEDPKSVKGIVRREVVRVVTPGLVVDADCLSPKENNYILSFATSGEAWGVAYLDLSTGEFRLTELEGSSGACAEAACVSPREILVPAVFRENGSLASLSSVTGERIVTFVDDWVYDADYAGRVFRNQFGVESPDALGCEGFPAGVLAAAAVLHYLEETQKGKAAHVSTITPYKTREFLVLDETARRNLELTATMSEGKRRGSLLGLMDRTVTAMGGRKLKQWINYPLISLSHIKERQDAVEELLPAGLRGEIVGQLTGVYDLERLNGRISLASASAKDLVALRESLQRIPSLLDVLTSMSCALVRSLVDGIDPLTDLVDLIGRGIVENPPFSLRDGGIIADGYHAELDDLRSISREGKGYIARLEAKERERTGITSLKIRYNKVFGYYIEVTRANLAGIPSDYIRKQTLANAERYITPELKEYEEKVLGAEERITELEYALFQEMRVTVAAQSERIARTADRLATLDVLASLAELAHERGYNRPVVDEGDAIAITDGRHPVIEAMSLGERFVPNDVLLDGSENQLLMITGPNMAGKSTFMRQVALIVLMSQMGSFVPAGEARIGVVDRIFTRVGAADNLARGQSTFMVEMTEAAQILREATSRSLVVLDEIGRGTSTFDGVSIAWAVAEYLHDRPDHAARTLFATHYHELTELAVTRGRIKNFNIAVREWNDQIIFLRKIVPGGASHSYGIQVARLAGLPLTVIERAREILQNLEKGEFSAEGIPRIAGSRKNAAPKHSPQLSLFGGEGDRVVERLKELNLSVMTPLEALNVLDELKRMV</sequence>
<protein>
    <recommendedName>
        <fullName evidence="2 9">DNA mismatch repair protein MutS</fullName>
    </recommendedName>
</protein>
<dbReference type="InterPro" id="IPR007696">
    <property type="entry name" value="DNA_mismatch_repair_MutS_core"/>
</dbReference>
<dbReference type="InterPro" id="IPR027417">
    <property type="entry name" value="P-loop_NTPase"/>
</dbReference>
<dbReference type="InterPro" id="IPR036678">
    <property type="entry name" value="MutS_con_dom_sf"/>
</dbReference>
<dbReference type="SUPFAM" id="SSF52540">
    <property type="entry name" value="P-loop containing nucleoside triphosphate hydrolases"/>
    <property type="match status" value="1"/>
</dbReference>
<evidence type="ECO:0000256" key="10">
    <source>
        <dbReference type="RuleBase" id="RU003756"/>
    </source>
</evidence>
<evidence type="ECO:0000256" key="8">
    <source>
        <dbReference type="ARBA" id="ARBA00024647"/>
    </source>
</evidence>
<organism evidence="12 13">
    <name type="scientific">Geomobilimonas luticola</name>
    <dbReference type="NCBI Taxonomy" id="1114878"/>
    <lineage>
        <taxon>Bacteria</taxon>
        <taxon>Pseudomonadati</taxon>
        <taxon>Thermodesulfobacteriota</taxon>
        <taxon>Desulfuromonadia</taxon>
        <taxon>Geobacterales</taxon>
        <taxon>Geobacteraceae</taxon>
        <taxon>Geomobilimonas</taxon>
    </lineage>
</organism>
<gene>
    <name evidence="9 12" type="primary">mutS</name>
    <name evidence="12" type="ORF">KI810_07870</name>
</gene>
<dbReference type="InterPro" id="IPR005748">
    <property type="entry name" value="DNA_mismatch_repair_MutS"/>
</dbReference>
<comment type="similarity">
    <text evidence="1 9 10">Belongs to the DNA mismatch repair MutS family.</text>
</comment>
<keyword evidence="7 9" id="KW-0234">DNA repair</keyword>
<evidence type="ECO:0000313" key="12">
    <source>
        <dbReference type="EMBL" id="MBT0652969.1"/>
    </source>
</evidence>
<dbReference type="Gene3D" id="3.40.50.300">
    <property type="entry name" value="P-loop containing nucleotide triphosphate hydrolases"/>
    <property type="match status" value="1"/>
</dbReference>
<proteinExistence type="inferred from homology"/>
<dbReference type="Gene3D" id="3.30.420.110">
    <property type="entry name" value="MutS, connector domain"/>
    <property type="match status" value="1"/>
</dbReference>
<keyword evidence="4 9" id="KW-0227">DNA damage</keyword>
<dbReference type="Proteomes" id="UP000756860">
    <property type="component" value="Unassembled WGS sequence"/>
</dbReference>
<accession>A0ABS5SC80</accession>
<dbReference type="SMART" id="SM00533">
    <property type="entry name" value="MUTSd"/>
    <property type="match status" value="1"/>
</dbReference>
<dbReference type="SUPFAM" id="SSF48334">
    <property type="entry name" value="DNA repair protein MutS, domain III"/>
    <property type="match status" value="1"/>
</dbReference>
<dbReference type="Pfam" id="PF05192">
    <property type="entry name" value="MutS_III"/>
    <property type="match status" value="1"/>
</dbReference>
<evidence type="ECO:0000259" key="11">
    <source>
        <dbReference type="PROSITE" id="PS00486"/>
    </source>
</evidence>